<dbReference type="OrthoDB" id="2430277at2759"/>
<dbReference type="AlphaFoldDB" id="A0A9W8JUE5"/>
<name>A0A9W8JUE5_9AGAR</name>
<feature type="non-terminal residue" evidence="3">
    <location>
        <position position="128"/>
    </location>
</feature>
<feature type="compositionally biased region" description="Gly residues" evidence="1">
    <location>
        <begin position="32"/>
        <end position="43"/>
    </location>
</feature>
<proteinExistence type="predicted"/>
<organism evidence="3 4">
    <name type="scientific">Candolleomyces eurysporus</name>
    <dbReference type="NCBI Taxonomy" id="2828524"/>
    <lineage>
        <taxon>Eukaryota</taxon>
        <taxon>Fungi</taxon>
        <taxon>Dikarya</taxon>
        <taxon>Basidiomycota</taxon>
        <taxon>Agaricomycotina</taxon>
        <taxon>Agaricomycetes</taxon>
        <taxon>Agaricomycetidae</taxon>
        <taxon>Agaricales</taxon>
        <taxon>Agaricineae</taxon>
        <taxon>Psathyrellaceae</taxon>
        <taxon>Candolleomyces</taxon>
    </lineage>
</organism>
<protein>
    <recommendedName>
        <fullName evidence="2">WH2 domain-containing protein</fullName>
    </recommendedName>
</protein>
<dbReference type="Pfam" id="PF02205">
    <property type="entry name" value="WH2"/>
    <property type="match status" value="1"/>
</dbReference>
<dbReference type="Proteomes" id="UP001140091">
    <property type="component" value="Unassembled WGS sequence"/>
</dbReference>
<reference evidence="3" key="1">
    <citation type="submission" date="2022-06" db="EMBL/GenBank/DDBJ databases">
        <title>Genome Sequence of Candolleomyces eurysporus.</title>
        <authorList>
            <person name="Buettner E."/>
        </authorList>
    </citation>
    <scope>NUCLEOTIDE SEQUENCE</scope>
    <source>
        <strain evidence="3">VTCC 930004</strain>
    </source>
</reference>
<feature type="domain" description="WH2" evidence="2">
    <location>
        <begin position="2"/>
        <end position="19"/>
    </location>
</feature>
<evidence type="ECO:0000256" key="1">
    <source>
        <dbReference type="SAM" id="MobiDB-lite"/>
    </source>
</evidence>
<evidence type="ECO:0000313" key="4">
    <source>
        <dbReference type="Proteomes" id="UP001140091"/>
    </source>
</evidence>
<gene>
    <name evidence="3" type="ORF">H1R20_g164</name>
</gene>
<comment type="caution">
    <text evidence="3">The sequence shown here is derived from an EMBL/GenBank/DDBJ whole genome shotgun (WGS) entry which is preliminary data.</text>
</comment>
<feature type="region of interest" description="Disordered" evidence="1">
    <location>
        <begin position="14"/>
        <end position="43"/>
    </location>
</feature>
<accession>A0A9W8JUE5</accession>
<keyword evidence="4" id="KW-1185">Reference proteome</keyword>
<sequence>MASSALLSEIQAGKRLKKAQTNDRSAPALDGGSRGGGAASKPSGGIGGIGAALAAQSAGSASAGGPPQLGGLFAGGMPKLKPAGQSNLGMLSETADSRETSSYPKAIVCWGLRSTKATSSSSSCPGTT</sequence>
<dbReference type="InterPro" id="IPR003124">
    <property type="entry name" value="WH2_dom"/>
</dbReference>
<evidence type="ECO:0000259" key="2">
    <source>
        <dbReference type="PROSITE" id="PS51082"/>
    </source>
</evidence>
<dbReference type="EMBL" id="JANBPK010000009">
    <property type="protein sequence ID" value="KAJ2936925.1"/>
    <property type="molecule type" value="Genomic_DNA"/>
</dbReference>
<dbReference type="GO" id="GO:0003779">
    <property type="term" value="F:actin binding"/>
    <property type="evidence" value="ECO:0007669"/>
    <property type="project" value="InterPro"/>
</dbReference>
<dbReference type="PROSITE" id="PS51082">
    <property type="entry name" value="WH2"/>
    <property type="match status" value="1"/>
</dbReference>
<evidence type="ECO:0000313" key="3">
    <source>
        <dbReference type="EMBL" id="KAJ2936925.1"/>
    </source>
</evidence>